<keyword evidence="4" id="KW-0812">Transmembrane</keyword>
<evidence type="ECO:0000256" key="2">
    <source>
        <dbReference type="ARBA" id="ARBA00023002"/>
    </source>
</evidence>
<keyword evidence="2" id="KW-0560">Oxidoreductase</keyword>
<dbReference type="AlphaFoldDB" id="A0A2S6BZV3"/>
<comment type="caution">
    <text evidence="5">The sequence shown here is derived from an EMBL/GenBank/DDBJ whole genome shotgun (WGS) entry which is preliminary data.</text>
</comment>
<evidence type="ECO:0000256" key="4">
    <source>
        <dbReference type="SAM" id="Phobius"/>
    </source>
</evidence>
<evidence type="ECO:0008006" key="7">
    <source>
        <dbReference type="Google" id="ProtNLM"/>
    </source>
</evidence>
<evidence type="ECO:0000313" key="6">
    <source>
        <dbReference type="Proteomes" id="UP000237631"/>
    </source>
</evidence>
<dbReference type="STRING" id="357750.A0A2S6BZV3"/>
<accession>A0A2S6BZV3</accession>
<dbReference type="EMBL" id="PNEN01001623">
    <property type="protein sequence ID" value="PPJ53017.1"/>
    <property type="molecule type" value="Genomic_DNA"/>
</dbReference>
<evidence type="ECO:0000256" key="3">
    <source>
        <dbReference type="ARBA" id="ARBA00035112"/>
    </source>
</evidence>
<dbReference type="PANTHER" id="PTHR33365:SF11">
    <property type="entry name" value="TAT PATHWAY SIGNAL SEQUENCE"/>
    <property type="match status" value="1"/>
</dbReference>
<protein>
    <recommendedName>
        <fullName evidence="7">Oxidase ustYa</fullName>
    </recommendedName>
</protein>
<feature type="transmembrane region" description="Helical" evidence="4">
    <location>
        <begin position="47"/>
        <end position="69"/>
    </location>
</feature>
<evidence type="ECO:0000313" key="5">
    <source>
        <dbReference type="EMBL" id="PPJ53017.1"/>
    </source>
</evidence>
<keyword evidence="6" id="KW-1185">Reference proteome</keyword>
<keyword evidence="4" id="KW-0472">Membrane</keyword>
<dbReference type="GO" id="GO:0043386">
    <property type="term" value="P:mycotoxin biosynthetic process"/>
    <property type="evidence" value="ECO:0007669"/>
    <property type="project" value="InterPro"/>
</dbReference>
<dbReference type="InterPro" id="IPR021765">
    <property type="entry name" value="UstYa-like"/>
</dbReference>
<comment type="pathway">
    <text evidence="1">Mycotoxin biosynthesis.</text>
</comment>
<dbReference type="PANTHER" id="PTHR33365">
    <property type="entry name" value="YALI0B05434P"/>
    <property type="match status" value="1"/>
</dbReference>
<dbReference type="Proteomes" id="UP000237631">
    <property type="component" value="Unassembled WGS sequence"/>
</dbReference>
<reference evidence="6" key="1">
    <citation type="journal article" date="2017" name="bioRxiv">
        <title>Conservation of a gene cluster reveals novel cercosporin biosynthetic mechanisms and extends production to the genus Colletotrichum.</title>
        <authorList>
            <person name="de Jonge R."/>
            <person name="Ebert M.K."/>
            <person name="Huitt-Roehl C.R."/>
            <person name="Pal P."/>
            <person name="Suttle J.C."/>
            <person name="Spanner R.E."/>
            <person name="Neubauer J.D."/>
            <person name="Jurick W.M.II."/>
            <person name="Stott K.A."/>
            <person name="Secor G.A."/>
            <person name="Thomma B.P.H.J."/>
            <person name="Van de Peer Y."/>
            <person name="Townsend C.A."/>
            <person name="Bolton M.D."/>
        </authorList>
    </citation>
    <scope>NUCLEOTIDE SEQUENCE [LARGE SCALE GENOMIC DNA]</scope>
    <source>
        <strain evidence="6">CBS538.71</strain>
    </source>
</reference>
<organism evidence="5 6">
    <name type="scientific">Cercospora berteroae</name>
    <dbReference type="NCBI Taxonomy" id="357750"/>
    <lineage>
        <taxon>Eukaryota</taxon>
        <taxon>Fungi</taxon>
        <taxon>Dikarya</taxon>
        <taxon>Ascomycota</taxon>
        <taxon>Pezizomycotina</taxon>
        <taxon>Dothideomycetes</taxon>
        <taxon>Dothideomycetidae</taxon>
        <taxon>Mycosphaerellales</taxon>
        <taxon>Mycosphaerellaceae</taxon>
        <taxon>Cercospora</taxon>
    </lineage>
</organism>
<gene>
    <name evidence="5" type="ORF">CBER1_11267</name>
</gene>
<evidence type="ECO:0000256" key="1">
    <source>
        <dbReference type="ARBA" id="ARBA00004685"/>
    </source>
</evidence>
<name>A0A2S6BZV3_9PEZI</name>
<comment type="similarity">
    <text evidence="3">Belongs to the ustYa family.</text>
</comment>
<keyword evidence="4" id="KW-1133">Transmembrane helix</keyword>
<proteinExistence type="inferred from homology"/>
<dbReference type="Pfam" id="PF11807">
    <property type="entry name" value="UstYa"/>
    <property type="match status" value="1"/>
</dbReference>
<sequence>MPPSQKLFHREYLPLRAVSPVGQQLAWRNDDAQNIRVPERAQKPSPVGIALLVSGLCNLALGLTLVVIAGSRGPRAPSLAEDVSGNIAAVALRKTVFQSDPRFVSPDSNSSEASSTETIRKAWSSLFPDGRGFSQVARHDADDLPAPLRIPRVEGDVEDVYGMAVFHQLHCLEHILDGYRTLQRDAAEVSERAEEHTLHCFDYLRQAVMCCGDTALEGSDPGRMHSDATHGWGVTHVCKDYGALLTTAFRRWLPMAPRDWKRTHPDIGT</sequence>
<dbReference type="OrthoDB" id="3687641at2759"/>
<dbReference type="GO" id="GO:0016491">
    <property type="term" value="F:oxidoreductase activity"/>
    <property type="evidence" value="ECO:0007669"/>
    <property type="project" value="UniProtKB-KW"/>
</dbReference>